<dbReference type="Proteomes" id="UP000217311">
    <property type="component" value="Chromosome"/>
</dbReference>
<accession>A0A290MQC7</accession>
<sequence>MAITDDDIDVATKRGEALTAERPHVVAARYDAARGMIEIALANGAIFSFPPRLAQALQGATVVQLKEVEVVGAGTGLHFPLIDADLYIPALIEGVFGSKAWMAARLGQDGGRVRSERKSAAARANGKLGGRPRKAS</sequence>
<evidence type="ECO:0000313" key="3">
    <source>
        <dbReference type="Proteomes" id="UP000217311"/>
    </source>
</evidence>
<dbReference type="EMBL" id="CP023315">
    <property type="protein sequence ID" value="ATC34258.1"/>
    <property type="molecule type" value="Genomic_DNA"/>
</dbReference>
<organism evidence="2 3">
    <name type="scientific">Caulobacter vibrioides</name>
    <name type="common">Caulobacter crescentus</name>
    <dbReference type="NCBI Taxonomy" id="155892"/>
    <lineage>
        <taxon>Bacteria</taxon>
        <taxon>Pseudomonadati</taxon>
        <taxon>Pseudomonadota</taxon>
        <taxon>Alphaproteobacteria</taxon>
        <taxon>Caulobacterales</taxon>
        <taxon>Caulobacteraceae</taxon>
        <taxon>Caulobacter</taxon>
    </lineage>
</organism>
<dbReference type="AlphaFoldDB" id="A0A290MQC7"/>
<dbReference type="Pfam" id="PF10387">
    <property type="entry name" value="DUF2442"/>
    <property type="match status" value="1"/>
</dbReference>
<reference evidence="3" key="1">
    <citation type="submission" date="2017-09" db="EMBL/GenBank/DDBJ databases">
        <title>Genome evolution observed in wild isolates of Caulobacter crescentus.</title>
        <authorList>
            <person name="Ely B."/>
            <person name="Wilson K."/>
            <person name="Scott D."/>
        </authorList>
    </citation>
    <scope>NUCLEOTIDE SEQUENCE [LARGE SCALE GENOMIC DNA]</scope>
    <source>
        <strain evidence="3">CB13b1a</strain>
    </source>
</reference>
<evidence type="ECO:0000256" key="1">
    <source>
        <dbReference type="SAM" id="MobiDB-lite"/>
    </source>
</evidence>
<protein>
    <submittedName>
        <fullName evidence="2">DUF2442 domain-containing protein</fullName>
    </submittedName>
</protein>
<dbReference type="Gene3D" id="3.30.2020.40">
    <property type="entry name" value="Uncharacterised protein PF10387, DUF2442"/>
    <property type="match status" value="1"/>
</dbReference>
<dbReference type="InterPro" id="IPR018841">
    <property type="entry name" value="DUF2442"/>
</dbReference>
<gene>
    <name evidence="2" type="ORF">CA606_19015</name>
</gene>
<name>A0A290MQC7_CAUVI</name>
<feature type="region of interest" description="Disordered" evidence="1">
    <location>
        <begin position="114"/>
        <end position="136"/>
    </location>
</feature>
<proteinExistence type="predicted"/>
<dbReference type="RefSeq" id="WP_096053608.1">
    <property type="nucleotide sequence ID" value="NZ_CP023315.3"/>
</dbReference>
<evidence type="ECO:0000313" key="2">
    <source>
        <dbReference type="EMBL" id="ATC34258.1"/>
    </source>
</evidence>